<feature type="compositionally biased region" description="Polar residues" evidence="2">
    <location>
        <begin position="227"/>
        <end position="242"/>
    </location>
</feature>
<evidence type="ECO:0000256" key="1">
    <source>
        <dbReference type="PROSITE-ProRule" id="PRU00047"/>
    </source>
</evidence>
<feature type="compositionally biased region" description="Polar residues" evidence="2">
    <location>
        <begin position="684"/>
        <end position="695"/>
    </location>
</feature>
<evidence type="ECO:0000313" key="5">
    <source>
        <dbReference type="Proteomes" id="UP001172457"/>
    </source>
</evidence>
<reference evidence="4" key="1">
    <citation type="submission" date="2023-03" db="EMBL/GenBank/DDBJ databases">
        <title>Chromosome-scale reference genome and RAD-based genetic map of yellow starthistle (Centaurea solstitialis) reveal putative structural variation and QTLs associated with invader traits.</title>
        <authorList>
            <person name="Reatini B."/>
            <person name="Cang F.A."/>
            <person name="Jiang Q."/>
            <person name="Mckibben M.T.W."/>
            <person name="Barker M.S."/>
            <person name="Rieseberg L.H."/>
            <person name="Dlugosch K.M."/>
        </authorList>
    </citation>
    <scope>NUCLEOTIDE SEQUENCE</scope>
    <source>
        <strain evidence="4">CAN-66</strain>
        <tissue evidence="4">Leaf</tissue>
    </source>
</reference>
<protein>
    <recommendedName>
        <fullName evidence="3">CCHC-type domain-containing protein</fullName>
    </recommendedName>
</protein>
<dbReference type="GO" id="GO:0003676">
    <property type="term" value="F:nucleic acid binding"/>
    <property type="evidence" value="ECO:0007669"/>
    <property type="project" value="InterPro"/>
</dbReference>
<feature type="compositionally biased region" description="Low complexity" evidence="2">
    <location>
        <begin position="665"/>
        <end position="680"/>
    </location>
</feature>
<evidence type="ECO:0000259" key="3">
    <source>
        <dbReference type="PROSITE" id="PS50158"/>
    </source>
</evidence>
<dbReference type="Gene3D" id="4.10.60.10">
    <property type="entry name" value="Zinc finger, CCHC-type"/>
    <property type="match status" value="1"/>
</dbReference>
<dbReference type="SUPFAM" id="SSF57756">
    <property type="entry name" value="Retrovirus zinc finger-like domains"/>
    <property type="match status" value="1"/>
</dbReference>
<dbReference type="EMBL" id="JARYMX010000002">
    <property type="protein sequence ID" value="KAJ9560563.1"/>
    <property type="molecule type" value="Genomic_DNA"/>
</dbReference>
<dbReference type="Pfam" id="PF14223">
    <property type="entry name" value="Retrotran_gag_2"/>
    <property type="match status" value="1"/>
</dbReference>
<keyword evidence="1" id="KW-0862">Zinc</keyword>
<feature type="region of interest" description="Disordered" evidence="2">
    <location>
        <begin position="311"/>
        <end position="361"/>
    </location>
</feature>
<dbReference type="InterPro" id="IPR005162">
    <property type="entry name" value="Retrotrans_gag_dom"/>
</dbReference>
<dbReference type="InterPro" id="IPR036875">
    <property type="entry name" value="Znf_CCHC_sf"/>
</dbReference>
<feature type="compositionally biased region" description="Acidic residues" evidence="2">
    <location>
        <begin position="850"/>
        <end position="860"/>
    </location>
</feature>
<feature type="region of interest" description="Disordered" evidence="2">
    <location>
        <begin position="218"/>
        <end position="264"/>
    </location>
</feature>
<sequence length="900" mass="102039">MANTVTNTNNLSLRSILEKDKLTGSNFLDWERNLQIVLRHERKWYVLEEPLGEAPPANASAAIRNAYQKRSDDLLDVGCLMLATMSPELQTGLMNTNAYDMIRQLRDMFQTQARTERYDATRALNACKMAKGTSVSAHVMKMKRLLDHLERLGHPVPLQLATDTILNSLSDDYKKFVINFNMNNMEKSIAELHSMLKTVELSMGTGTKTKDVLMVKDGGVKKERGQRNTSKGKGQVQASQSVPKVADNGNGKGKGKGKKVKVNKARTENRCFRCHKVGHWRQNCPKRHKTGSPLSIDLEIERTAKRLRKQAKLRKKLGEGTSSPGVNMWQDINLSSDSDKENKEKPKKEEEEKLSEMGDGNERTLRELATHDVAQVPICIRYPQGNDNFVLKTGLVHLLPSYHGLESEDPNKHLKEFHVVCLSMKPHEVAEDLIKLKAFPFSLKDRAKDWLYSLPPGSVTTWNQMARLLLDKFFPASKAATLRREICSIKQRDVETLHEYWERFKHLCVSCPQHGISEQLLLQYFYEGLLPMERKMIDAASGGAIFNKTPTQVRALITTMAENSQHFSVRGDMRREPQKVNEVNVGSIESRLYDLTNLVKQLVVGKEQVKACGICTRVDHPTDACPQLQEDVLVSPEDVNAIGGFQGQQPQQRFYNSNFGPQRPPQQFQQRQFQQPYQQRASFDPNQATSSSSGTSLEDIVKSFAINTQQFQQETRTNIQNLVAQNQSLMAQQKHLETQVGQLALSVGRIEAQGKLPSQTEAPQKLNVSMVTVKDEKMVGRSRFRSEFEDKMSKFVIPPPFPERFKQLQEEKKMEAIPEAVKDISQVDQEIVQEVVQEAKSEEEELAVVDEEDDVLTEEDVGNRRLRNMHSGINKNPDSQSRIQSQTQTDTIEGVPKSYL</sequence>
<evidence type="ECO:0000256" key="2">
    <source>
        <dbReference type="SAM" id="MobiDB-lite"/>
    </source>
</evidence>
<dbReference type="PANTHER" id="PTHR33223">
    <property type="entry name" value="CCHC-TYPE DOMAIN-CONTAINING PROTEIN"/>
    <property type="match status" value="1"/>
</dbReference>
<gene>
    <name evidence="4" type="ORF">OSB04_005723</name>
</gene>
<dbReference type="AlphaFoldDB" id="A0AA38TGK9"/>
<proteinExistence type="predicted"/>
<keyword evidence="1" id="KW-0863">Zinc-finger</keyword>
<dbReference type="Pfam" id="PF03732">
    <property type="entry name" value="Retrotrans_gag"/>
    <property type="match status" value="1"/>
</dbReference>
<feature type="domain" description="CCHC-type" evidence="3">
    <location>
        <begin position="270"/>
        <end position="286"/>
    </location>
</feature>
<keyword evidence="1" id="KW-0479">Metal-binding</keyword>
<dbReference type="GO" id="GO:0008270">
    <property type="term" value="F:zinc ion binding"/>
    <property type="evidence" value="ECO:0007669"/>
    <property type="project" value="UniProtKB-KW"/>
</dbReference>
<feature type="compositionally biased region" description="Basic residues" evidence="2">
    <location>
        <begin position="253"/>
        <end position="264"/>
    </location>
</feature>
<feature type="compositionally biased region" description="Polar residues" evidence="2">
    <location>
        <begin position="871"/>
        <end position="891"/>
    </location>
</feature>
<feature type="region of interest" description="Disordered" evidence="2">
    <location>
        <begin position="850"/>
        <end position="900"/>
    </location>
</feature>
<dbReference type="PROSITE" id="PS50158">
    <property type="entry name" value="ZF_CCHC"/>
    <property type="match status" value="1"/>
</dbReference>
<accession>A0AA38TGK9</accession>
<evidence type="ECO:0000313" key="4">
    <source>
        <dbReference type="EMBL" id="KAJ9560563.1"/>
    </source>
</evidence>
<dbReference type="InterPro" id="IPR001878">
    <property type="entry name" value="Znf_CCHC"/>
</dbReference>
<dbReference type="Proteomes" id="UP001172457">
    <property type="component" value="Chromosome 2"/>
</dbReference>
<feature type="compositionally biased region" description="Polar residues" evidence="2">
    <location>
        <begin position="320"/>
        <end position="336"/>
    </location>
</feature>
<feature type="compositionally biased region" description="Basic and acidic residues" evidence="2">
    <location>
        <begin position="337"/>
        <end position="361"/>
    </location>
</feature>
<organism evidence="4 5">
    <name type="scientific">Centaurea solstitialis</name>
    <name type="common">yellow star-thistle</name>
    <dbReference type="NCBI Taxonomy" id="347529"/>
    <lineage>
        <taxon>Eukaryota</taxon>
        <taxon>Viridiplantae</taxon>
        <taxon>Streptophyta</taxon>
        <taxon>Embryophyta</taxon>
        <taxon>Tracheophyta</taxon>
        <taxon>Spermatophyta</taxon>
        <taxon>Magnoliopsida</taxon>
        <taxon>eudicotyledons</taxon>
        <taxon>Gunneridae</taxon>
        <taxon>Pentapetalae</taxon>
        <taxon>asterids</taxon>
        <taxon>campanulids</taxon>
        <taxon>Asterales</taxon>
        <taxon>Asteraceae</taxon>
        <taxon>Carduoideae</taxon>
        <taxon>Cardueae</taxon>
        <taxon>Centaureinae</taxon>
        <taxon>Centaurea</taxon>
    </lineage>
</organism>
<dbReference type="PANTHER" id="PTHR33223:SF3">
    <property type="match status" value="1"/>
</dbReference>
<keyword evidence="5" id="KW-1185">Reference proteome</keyword>
<dbReference type="SMART" id="SM00343">
    <property type="entry name" value="ZnF_C2HC"/>
    <property type="match status" value="1"/>
</dbReference>
<comment type="caution">
    <text evidence="4">The sequence shown here is derived from an EMBL/GenBank/DDBJ whole genome shotgun (WGS) entry which is preliminary data.</text>
</comment>
<name>A0AA38TGK9_9ASTR</name>
<feature type="region of interest" description="Disordered" evidence="2">
    <location>
        <begin position="652"/>
        <end position="695"/>
    </location>
</feature>